<keyword evidence="2" id="KW-1185">Reference proteome</keyword>
<dbReference type="Proteomes" id="UP000053815">
    <property type="component" value="Unassembled WGS sequence"/>
</dbReference>
<accession>A0A0C9M8H2</accession>
<evidence type="ECO:0000313" key="2">
    <source>
        <dbReference type="Proteomes" id="UP000053815"/>
    </source>
</evidence>
<evidence type="ECO:0000313" key="1">
    <source>
        <dbReference type="EMBL" id="GAN03439.1"/>
    </source>
</evidence>
<organism evidence="1">
    <name type="scientific">Mucor ambiguus</name>
    <dbReference type="NCBI Taxonomy" id="91626"/>
    <lineage>
        <taxon>Eukaryota</taxon>
        <taxon>Fungi</taxon>
        <taxon>Fungi incertae sedis</taxon>
        <taxon>Mucoromycota</taxon>
        <taxon>Mucoromycotina</taxon>
        <taxon>Mucoromycetes</taxon>
        <taxon>Mucorales</taxon>
        <taxon>Mucorineae</taxon>
        <taxon>Mucoraceae</taxon>
        <taxon>Mucor</taxon>
    </lineage>
</organism>
<proteinExistence type="predicted"/>
<gene>
    <name evidence="1" type="ORF">MAM1_0040d02892</name>
</gene>
<dbReference type="AlphaFoldDB" id="A0A0C9M8H2"/>
<sequence>MKTSLPGSLERFNVHNVFAAFFEREFRASTIQSTAAIEITIKVLGHANILLDIATNDSFKDENEDDAVNSKANNNDTGNAVEAKVIHGHAEQEAIDQKMLPYL</sequence>
<protein>
    <submittedName>
        <fullName evidence="1">Uncharacterized protein</fullName>
    </submittedName>
</protein>
<name>A0A0C9M8H2_9FUNG</name>
<dbReference type="EMBL" id="DF836329">
    <property type="protein sequence ID" value="GAN03439.1"/>
    <property type="molecule type" value="Genomic_DNA"/>
</dbReference>
<reference evidence="1" key="1">
    <citation type="submission" date="2014-09" db="EMBL/GenBank/DDBJ databases">
        <title>Draft genome sequence of an oleaginous Mucoromycotina fungus Mucor ambiguus NBRC6742.</title>
        <authorList>
            <person name="Takeda I."/>
            <person name="Yamane N."/>
            <person name="Morita T."/>
            <person name="Tamano K."/>
            <person name="Machida M."/>
            <person name="Baker S."/>
            <person name="Koike H."/>
        </authorList>
    </citation>
    <scope>NUCLEOTIDE SEQUENCE</scope>
    <source>
        <strain evidence="1">NBRC 6742</strain>
    </source>
</reference>